<evidence type="ECO:0000313" key="3">
    <source>
        <dbReference type="Proteomes" id="UP000823775"/>
    </source>
</evidence>
<feature type="compositionally biased region" description="Basic residues" evidence="1">
    <location>
        <begin position="137"/>
        <end position="147"/>
    </location>
</feature>
<organism evidence="2 3">
    <name type="scientific">Datura stramonium</name>
    <name type="common">Jimsonweed</name>
    <name type="synonym">Common thornapple</name>
    <dbReference type="NCBI Taxonomy" id="4076"/>
    <lineage>
        <taxon>Eukaryota</taxon>
        <taxon>Viridiplantae</taxon>
        <taxon>Streptophyta</taxon>
        <taxon>Embryophyta</taxon>
        <taxon>Tracheophyta</taxon>
        <taxon>Spermatophyta</taxon>
        <taxon>Magnoliopsida</taxon>
        <taxon>eudicotyledons</taxon>
        <taxon>Gunneridae</taxon>
        <taxon>Pentapetalae</taxon>
        <taxon>asterids</taxon>
        <taxon>lamiids</taxon>
        <taxon>Solanales</taxon>
        <taxon>Solanaceae</taxon>
        <taxon>Solanoideae</taxon>
        <taxon>Datureae</taxon>
        <taxon>Datura</taxon>
    </lineage>
</organism>
<keyword evidence="3" id="KW-1185">Reference proteome</keyword>
<proteinExistence type="predicted"/>
<accession>A0ABS8WYW9</accession>
<sequence length="189" mass="21776">MPFWKKSSTEEKPVTRAYSNRWQSGYYAYEIDSDCGTMELPALIHVRAYLYAGTSRSINRKKDPRFETRSACSYKAHNGSSPTLLPIRVIFLTVPRACFRKHFGHSKWLLDKGLVVFEHRISSTSQGERLPSQAYHRQSKERTGRKRANQILSLLSPEATKFIPAPYELIVAKRKKRLIPSFPGETELK</sequence>
<reference evidence="2 3" key="1">
    <citation type="journal article" date="2021" name="BMC Genomics">
        <title>Datura genome reveals duplications of psychoactive alkaloid biosynthetic genes and high mutation rate following tissue culture.</title>
        <authorList>
            <person name="Rajewski A."/>
            <person name="Carter-House D."/>
            <person name="Stajich J."/>
            <person name="Litt A."/>
        </authorList>
    </citation>
    <scope>NUCLEOTIDE SEQUENCE [LARGE SCALE GENOMIC DNA]</scope>
    <source>
        <strain evidence="2">AR-01</strain>
    </source>
</reference>
<comment type="caution">
    <text evidence="2">The sequence shown here is derived from an EMBL/GenBank/DDBJ whole genome shotgun (WGS) entry which is preliminary data.</text>
</comment>
<evidence type="ECO:0000313" key="2">
    <source>
        <dbReference type="EMBL" id="MCE3216704.1"/>
    </source>
</evidence>
<evidence type="ECO:0000256" key="1">
    <source>
        <dbReference type="SAM" id="MobiDB-lite"/>
    </source>
</evidence>
<gene>
    <name evidence="2" type="ORF">HAX54_007687</name>
</gene>
<dbReference type="EMBL" id="JACEIK010013963">
    <property type="protein sequence ID" value="MCE3216704.1"/>
    <property type="molecule type" value="Genomic_DNA"/>
</dbReference>
<dbReference type="Proteomes" id="UP000823775">
    <property type="component" value="Unassembled WGS sequence"/>
</dbReference>
<feature type="region of interest" description="Disordered" evidence="1">
    <location>
        <begin position="127"/>
        <end position="147"/>
    </location>
</feature>
<name>A0ABS8WYW9_DATST</name>
<protein>
    <submittedName>
        <fullName evidence="2">Uncharacterized protein</fullName>
    </submittedName>
</protein>